<dbReference type="Proteomes" id="UP001331761">
    <property type="component" value="Unassembled WGS sequence"/>
</dbReference>
<feature type="region of interest" description="Disordered" evidence="6">
    <location>
        <begin position="350"/>
        <end position="441"/>
    </location>
</feature>
<feature type="domain" description="HORMA" evidence="7">
    <location>
        <begin position="41"/>
        <end position="244"/>
    </location>
</feature>
<keyword evidence="5" id="KW-0469">Meiosis</keyword>
<gene>
    <name evidence="8" type="ORF">GCK32_008589</name>
</gene>
<dbReference type="InterPro" id="IPR036570">
    <property type="entry name" value="HORMA_dom_sf"/>
</dbReference>
<evidence type="ECO:0000259" key="7">
    <source>
        <dbReference type="PROSITE" id="PS50815"/>
    </source>
</evidence>
<dbReference type="InterPro" id="IPR003511">
    <property type="entry name" value="HORMA_dom"/>
</dbReference>
<keyword evidence="9" id="KW-1185">Reference proteome</keyword>
<dbReference type="AlphaFoldDB" id="A0AAN8IIQ1"/>
<evidence type="ECO:0000256" key="4">
    <source>
        <dbReference type="ARBA" id="ARBA00023242"/>
    </source>
</evidence>
<dbReference type="EMBL" id="WIXE01017287">
    <property type="protein sequence ID" value="KAK5971868.1"/>
    <property type="molecule type" value="Genomic_DNA"/>
</dbReference>
<keyword evidence="3" id="KW-0158">Chromosome</keyword>
<comment type="subcellular location">
    <subcellularLocation>
        <location evidence="2">Chromosome</location>
    </subcellularLocation>
    <subcellularLocation>
        <location evidence="1">Nucleus</location>
    </subcellularLocation>
</comment>
<dbReference type="InterPro" id="IPR051294">
    <property type="entry name" value="HORMA_MeioticProgression"/>
</dbReference>
<name>A0AAN8IIQ1_TRICO</name>
<dbReference type="PANTHER" id="PTHR48225">
    <property type="entry name" value="HORMA DOMAIN-CONTAINING PROTEIN 1"/>
    <property type="match status" value="1"/>
</dbReference>
<evidence type="ECO:0000256" key="1">
    <source>
        <dbReference type="ARBA" id="ARBA00004123"/>
    </source>
</evidence>
<dbReference type="PANTHER" id="PTHR48225:SF7">
    <property type="entry name" value="MEIOSIS-SPECIFIC PROTEIN HOP1"/>
    <property type="match status" value="1"/>
</dbReference>
<feature type="compositionally biased region" description="Basic residues" evidence="6">
    <location>
        <begin position="367"/>
        <end position="379"/>
    </location>
</feature>
<accession>A0AAN8IIQ1</accession>
<feature type="compositionally biased region" description="Low complexity" evidence="6">
    <location>
        <begin position="387"/>
        <end position="398"/>
    </location>
</feature>
<organism evidence="8 9">
    <name type="scientific">Trichostrongylus colubriformis</name>
    <name type="common">Black scour worm</name>
    <dbReference type="NCBI Taxonomy" id="6319"/>
    <lineage>
        <taxon>Eukaryota</taxon>
        <taxon>Metazoa</taxon>
        <taxon>Ecdysozoa</taxon>
        <taxon>Nematoda</taxon>
        <taxon>Chromadorea</taxon>
        <taxon>Rhabditida</taxon>
        <taxon>Rhabditina</taxon>
        <taxon>Rhabditomorpha</taxon>
        <taxon>Strongyloidea</taxon>
        <taxon>Trichostrongylidae</taxon>
        <taxon>Trichostrongylus</taxon>
    </lineage>
</organism>
<keyword evidence="4" id="KW-0539">Nucleus</keyword>
<dbReference type="PROSITE" id="PS50815">
    <property type="entry name" value="HORMA"/>
    <property type="match status" value="1"/>
</dbReference>
<dbReference type="GO" id="GO:0051321">
    <property type="term" value="P:meiotic cell cycle"/>
    <property type="evidence" value="ECO:0007669"/>
    <property type="project" value="UniProtKB-KW"/>
</dbReference>
<reference evidence="8 9" key="1">
    <citation type="submission" date="2019-10" db="EMBL/GenBank/DDBJ databases">
        <title>Assembly and Annotation for the nematode Trichostrongylus colubriformis.</title>
        <authorList>
            <person name="Martin J."/>
        </authorList>
    </citation>
    <scope>NUCLEOTIDE SEQUENCE [LARGE SCALE GENOMIC DNA]</scope>
    <source>
        <strain evidence="8">G859</strain>
        <tissue evidence="8">Whole worm</tissue>
    </source>
</reference>
<evidence type="ECO:0000256" key="3">
    <source>
        <dbReference type="ARBA" id="ARBA00022454"/>
    </source>
</evidence>
<dbReference type="Pfam" id="PF02301">
    <property type="entry name" value="HORMA"/>
    <property type="match status" value="1"/>
</dbReference>
<proteinExistence type="predicted"/>
<evidence type="ECO:0000313" key="8">
    <source>
        <dbReference type="EMBL" id="KAK5971868.1"/>
    </source>
</evidence>
<evidence type="ECO:0000256" key="6">
    <source>
        <dbReference type="SAM" id="MobiDB-lite"/>
    </source>
</evidence>
<dbReference type="Gene3D" id="3.30.900.10">
    <property type="entry name" value="HORMA domain"/>
    <property type="match status" value="1"/>
</dbReference>
<evidence type="ECO:0000313" key="9">
    <source>
        <dbReference type="Proteomes" id="UP001331761"/>
    </source>
</evidence>
<dbReference type="GO" id="GO:0005694">
    <property type="term" value="C:chromosome"/>
    <property type="evidence" value="ECO:0007669"/>
    <property type="project" value="UniProtKB-SubCell"/>
</dbReference>
<evidence type="ECO:0000256" key="5">
    <source>
        <dbReference type="ARBA" id="ARBA00023254"/>
    </source>
</evidence>
<protein>
    <submittedName>
        <fullName evidence="8">HORMA domain-containing protein</fullName>
    </submittedName>
</protein>
<sequence>MSYHGAALMSALKAAARQNPTRTVDNRSWGATFPEEVNTWSDSQTFISRCMYISLCHIIANRKLLPQNNFKKRNIDGSTRAYVMNSSEILGARFIQKFKGVTEALSKKYLREIILVVSPTEDDENDAIEMYCWRVRYADDGEPFAELKQADGTVMAALRFRGMQYLKKQVADLLLTIRSLCKTLGELPPGAFATMRITYTDRTPKGYQAPGFYRSPEDPILRSEAQEIEIGAMQTKYHGGAVYIQSVYIDDAYAVGLRLKEGMKLGNLNDSLDESFADEAGAGDEANRSGDDTNNTMERISEASEQQVNVVEVPRGPPQGSDSGTHLANRSMELENTMTKLSVVGDRGSPATFVSSEAPSPVDMPPKRTRHVRGSRVQRGKGITEQPKSPVMVSVSPVIEQSGTPKRRTRGDNTYDTPPAKKTPGFMKLPSITPKDPPRRR</sequence>
<comment type="caution">
    <text evidence="8">The sequence shown here is derived from an EMBL/GenBank/DDBJ whole genome shotgun (WGS) entry which is preliminary data.</text>
</comment>
<evidence type="ECO:0000256" key="2">
    <source>
        <dbReference type="ARBA" id="ARBA00004286"/>
    </source>
</evidence>
<dbReference type="GO" id="GO:0005634">
    <property type="term" value="C:nucleus"/>
    <property type="evidence" value="ECO:0007669"/>
    <property type="project" value="UniProtKB-SubCell"/>
</dbReference>
<dbReference type="SUPFAM" id="SSF56019">
    <property type="entry name" value="The spindle assembly checkpoint protein mad2"/>
    <property type="match status" value="1"/>
</dbReference>